<protein>
    <submittedName>
        <fullName evidence="2">Uncharacterized protein</fullName>
    </submittedName>
</protein>
<evidence type="ECO:0000313" key="2">
    <source>
        <dbReference type="EMBL" id="RAH99209.1"/>
    </source>
</evidence>
<feature type="compositionally biased region" description="Basic and acidic residues" evidence="1">
    <location>
        <begin position="104"/>
        <end position="117"/>
    </location>
</feature>
<dbReference type="OrthoDB" id="8908695at2"/>
<organism evidence="2 3">
    <name type="scientific">Acuticoccus sediminis</name>
    <dbReference type="NCBI Taxonomy" id="2184697"/>
    <lineage>
        <taxon>Bacteria</taxon>
        <taxon>Pseudomonadati</taxon>
        <taxon>Pseudomonadota</taxon>
        <taxon>Alphaproteobacteria</taxon>
        <taxon>Hyphomicrobiales</taxon>
        <taxon>Amorphaceae</taxon>
        <taxon>Acuticoccus</taxon>
    </lineage>
</organism>
<comment type="caution">
    <text evidence="2">The sequence shown here is derived from an EMBL/GenBank/DDBJ whole genome shotgun (WGS) entry which is preliminary data.</text>
</comment>
<proteinExistence type="predicted"/>
<dbReference type="EMBL" id="QHHQ01000005">
    <property type="protein sequence ID" value="RAH99209.1"/>
    <property type="molecule type" value="Genomic_DNA"/>
</dbReference>
<dbReference type="RefSeq" id="WP_111349282.1">
    <property type="nucleotide sequence ID" value="NZ_QHHQ01000005.1"/>
</dbReference>
<dbReference type="AlphaFoldDB" id="A0A8B2NSF6"/>
<reference evidence="2 3" key="1">
    <citation type="submission" date="2018-05" db="EMBL/GenBank/DDBJ databases">
        <title>Acuticoccus sediminis sp. nov., isolated from deep-sea sediment of Indian Ocean.</title>
        <authorList>
            <person name="Liu X."/>
            <person name="Lai Q."/>
            <person name="Du Y."/>
            <person name="Sun F."/>
            <person name="Zhang X."/>
            <person name="Wang S."/>
            <person name="Shao Z."/>
        </authorList>
    </citation>
    <scope>NUCLEOTIDE SEQUENCE [LARGE SCALE GENOMIC DNA]</scope>
    <source>
        <strain evidence="2 3">PTG4-2</strain>
    </source>
</reference>
<feature type="compositionally biased region" description="Basic and acidic residues" evidence="1">
    <location>
        <begin position="84"/>
        <end position="95"/>
    </location>
</feature>
<accession>A0A8B2NSF6</accession>
<name>A0A8B2NSF6_9HYPH</name>
<sequence>MARPIADVLREMNRGDFFDEVSDELGALVEAVQETGKAGMLTLKISVSPNGGATVKVAGDVSTRLPRRARGDNVFFVASTGSLQRHDPRQSDIFEPRLATSDDAEPRQARKVKGYDD</sequence>
<evidence type="ECO:0000313" key="3">
    <source>
        <dbReference type="Proteomes" id="UP000249590"/>
    </source>
</evidence>
<evidence type="ECO:0000256" key="1">
    <source>
        <dbReference type="SAM" id="MobiDB-lite"/>
    </source>
</evidence>
<dbReference type="Proteomes" id="UP000249590">
    <property type="component" value="Unassembled WGS sequence"/>
</dbReference>
<gene>
    <name evidence="2" type="ORF">DLJ53_21940</name>
</gene>
<feature type="region of interest" description="Disordered" evidence="1">
    <location>
        <begin position="81"/>
        <end position="117"/>
    </location>
</feature>
<keyword evidence="3" id="KW-1185">Reference proteome</keyword>